<evidence type="ECO:0000256" key="1">
    <source>
        <dbReference type="SAM" id="MobiDB-lite"/>
    </source>
</evidence>
<gene>
    <name evidence="2" type="ORF">AMAG_02658</name>
</gene>
<keyword evidence="3" id="KW-1185">Reference proteome</keyword>
<dbReference type="InterPro" id="IPR036028">
    <property type="entry name" value="SH3-like_dom_sf"/>
</dbReference>
<sequence>MSTAAAAAARRRPTDCTVPLILAPATPPVTKLAAATEPVLPAPVKDVPLARAPHEIAQIAASQALAYTVYRGYLPRLNDELEVFPGDCVRVLAVFDDGWAWGDVVHRAPAPRPVGIFPLACLLAPNDDDEWLSDDEGDDEEAVESSSGDTPPHRASPAPSDAVLTRPDSATSLRRRSSARRRSGSSIGSTASSSTPPVVRAVRLPPRDDAPSPSPTSRTTGPLDLPQLAIGDWTDHDDVLPPPPPPLAPPVIAPVVPAAQPDRPAGPRRLLALARYAERSSSRTADPPSMAVHAAA</sequence>
<proteinExistence type="predicted"/>
<feature type="compositionally biased region" description="Acidic residues" evidence="1">
    <location>
        <begin position="128"/>
        <end position="143"/>
    </location>
</feature>
<dbReference type="OrthoDB" id="5340910at2759"/>
<protein>
    <recommendedName>
        <fullName evidence="4">SH3 domain-containing protein</fullName>
    </recommendedName>
</protein>
<evidence type="ECO:0008006" key="4">
    <source>
        <dbReference type="Google" id="ProtNLM"/>
    </source>
</evidence>
<reference evidence="2 3" key="1">
    <citation type="submission" date="2009-11" db="EMBL/GenBank/DDBJ databases">
        <title>Annotation of Allomyces macrogynus ATCC 38327.</title>
        <authorList>
            <consortium name="The Broad Institute Genome Sequencing Platform"/>
            <person name="Russ C."/>
            <person name="Cuomo C."/>
            <person name="Burger G."/>
            <person name="Gray M.W."/>
            <person name="Holland P.W.H."/>
            <person name="King N."/>
            <person name="Lang F.B.F."/>
            <person name="Roger A.J."/>
            <person name="Ruiz-Trillo I."/>
            <person name="Young S.K."/>
            <person name="Zeng Q."/>
            <person name="Gargeya S."/>
            <person name="Fitzgerald M."/>
            <person name="Haas B."/>
            <person name="Abouelleil A."/>
            <person name="Alvarado L."/>
            <person name="Arachchi H.M."/>
            <person name="Berlin A."/>
            <person name="Chapman S.B."/>
            <person name="Gearin G."/>
            <person name="Goldberg J."/>
            <person name="Griggs A."/>
            <person name="Gujja S."/>
            <person name="Hansen M."/>
            <person name="Heiman D."/>
            <person name="Howarth C."/>
            <person name="Larimer J."/>
            <person name="Lui A."/>
            <person name="MacDonald P.J.P."/>
            <person name="McCowen C."/>
            <person name="Montmayeur A."/>
            <person name="Murphy C."/>
            <person name="Neiman D."/>
            <person name="Pearson M."/>
            <person name="Priest M."/>
            <person name="Roberts A."/>
            <person name="Saif S."/>
            <person name="Shea T."/>
            <person name="Sisk P."/>
            <person name="Stolte C."/>
            <person name="Sykes S."/>
            <person name="Wortman J."/>
            <person name="Nusbaum C."/>
            <person name="Birren B."/>
        </authorList>
    </citation>
    <scope>NUCLEOTIDE SEQUENCE [LARGE SCALE GENOMIC DNA]</scope>
    <source>
        <strain evidence="2 3">ATCC 38327</strain>
    </source>
</reference>
<organism evidence="2 3">
    <name type="scientific">Allomyces macrogynus (strain ATCC 38327)</name>
    <name type="common">Allomyces javanicus var. macrogynus</name>
    <dbReference type="NCBI Taxonomy" id="578462"/>
    <lineage>
        <taxon>Eukaryota</taxon>
        <taxon>Fungi</taxon>
        <taxon>Fungi incertae sedis</taxon>
        <taxon>Blastocladiomycota</taxon>
        <taxon>Blastocladiomycetes</taxon>
        <taxon>Blastocladiales</taxon>
        <taxon>Blastocladiaceae</taxon>
        <taxon>Allomyces</taxon>
    </lineage>
</organism>
<evidence type="ECO:0000313" key="2">
    <source>
        <dbReference type="EMBL" id="KNE56887.1"/>
    </source>
</evidence>
<evidence type="ECO:0000313" key="3">
    <source>
        <dbReference type="Proteomes" id="UP000054350"/>
    </source>
</evidence>
<feature type="compositionally biased region" description="Basic residues" evidence="1">
    <location>
        <begin position="173"/>
        <end position="183"/>
    </location>
</feature>
<dbReference type="EMBL" id="GG745331">
    <property type="protein sequence ID" value="KNE56887.1"/>
    <property type="molecule type" value="Genomic_DNA"/>
</dbReference>
<name>A0A0L0S2T8_ALLM3</name>
<dbReference type="SUPFAM" id="SSF50044">
    <property type="entry name" value="SH3-domain"/>
    <property type="match status" value="1"/>
</dbReference>
<feature type="region of interest" description="Disordered" evidence="1">
    <location>
        <begin position="128"/>
        <end position="266"/>
    </location>
</feature>
<dbReference type="VEuPathDB" id="FungiDB:AMAG_02658"/>
<dbReference type="Proteomes" id="UP000054350">
    <property type="component" value="Unassembled WGS sequence"/>
</dbReference>
<reference evidence="3" key="2">
    <citation type="submission" date="2009-11" db="EMBL/GenBank/DDBJ databases">
        <title>The Genome Sequence of Allomyces macrogynus strain ATCC 38327.</title>
        <authorList>
            <consortium name="The Broad Institute Genome Sequencing Platform"/>
            <person name="Russ C."/>
            <person name="Cuomo C."/>
            <person name="Shea T."/>
            <person name="Young S.K."/>
            <person name="Zeng Q."/>
            <person name="Koehrsen M."/>
            <person name="Haas B."/>
            <person name="Borodovsky M."/>
            <person name="Guigo R."/>
            <person name="Alvarado L."/>
            <person name="Berlin A."/>
            <person name="Borenstein D."/>
            <person name="Chen Z."/>
            <person name="Engels R."/>
            <person name="Freedman E."/>
            <person name="Gellesch M."/>
            <person name="Goldberg J."/>
            <person name="Griggs A."/>
            <person name="Gujja S."/>
            <person name="Heiman D."/>
            <person name="Hepburn T."/>
            <person name="Howarth C."/>
            <person name="Jen D."/>
            <person name="Larson L."/>
            <person name="Lewis B."/>
            <person name="Mehta T."/>
            <person name="Park D."/>
            <person name="Pearson M."/>
            <person name="Roberts A."/>
            <person name="Saif S."/>
            <person name="Shenoy N."/>
            <person name="Sisk P."/>
            <person name="Stolte C."/>
            <person name="Sykes S."/>
            <person name="Walk T."/>
            <person name="White J."/>
            <person name="Yandava C."/>
            <person name="Burger G."/>
            <person name="Gray M.W."/>
            <person name="Holland P.W.H."/>
            <person name="King N."/>
            <person name="Lang F.B.F."/>
            <person name="Roger A.J."/>
            <person name="Ruiz-Trillo I."/>
            <person name="Lander E."/>
            <person name="Nusbaum C."/>
        </authorList>
    </citation>
    <scope>NUCLEOTIDE SEQUENCE [LARGE SCALE GENOMIC DNA]</scope>
    <source>
        <strain evidence="3">ATCC 38327</strain>
    </source>
</reference>
<dbReference type="Gene3D" id="2.30.30.40">
    <property type="entry name" value="SH3 Domains"/>
    <property type="match status" value="1"/>
</dbReference>
<accession>A0A0L0S2T8</accession>
<feature type="compositionally biased region" description="Pro residues" evidence="1">
    <location>
        <begin position="240"/>
        <end position="252"/>
    </location>
</feature>
<feature type="compositionally biased region" description="Low complexity" evidence="1">
    <location>
        <begin position="184"/>
        <end position="204"/>
    </location>
</feature>
<dbReference type="AlphaFoldDB" id="A0A0L0S2T8"/>